<keyword evidence="1" id="KW-0472">Membrane</keyword>
<dbReference type="RefSeq" id="WP_252114780.1">
    <property type="nucleotide sequence ID" value="NZ_JAMSHT010000001.1"/>
</dbReference>
<sequence>MFKAARDQLLKAGHRLAASWRDLRGRGMVGLFVFELVVVTLGVLLAQAAAGWAEDRRDVARMEGVHDRLKIDLGNALWFADVWQTVGPCLSARVDELIRVAGSDGYPSEDQMVRPTLFIMSLRSVPAEDEVLMRRIYGNDYVGSIAVIDQSIRMLLDESDIIGGLWLTFDLLDRANGEVRDGDRVAARHDAARIRSALARISNVEKNIRAESAKIGITQPANANYRSPRDCNELWDEGAIAVLKEPS</sequence>
<keyword evidence="3" id="KW-1185">Reference proteome</keyword>
<name>A0A9X2EHG7_9SPHN</name>
<reference evidence="2" key="1">
    <citation type="submission" date="2022-06" db="EMBL/GenBank/DDBJ databases">
        <title>Sphingomicrobium sedimins sp. nov., a marine bacterium isolated from tidal flat.</title>
        <authorList>
            <person name="Kim C.-H."/>
            <person name="Yoo Y."/>
            <person name="Kim J.-J."/>
        </authorList>
    </citation>
    <scope>NUCLEOTIDE SEQUENCE</scope>
    <source>
        <strain evidence="2">GRR-S6-50</strain>
    </source>
</reference>
<accession>A0A9X2EHG7</accession>
<gene>
    <name evidence="2" type="ORF">NDO55_09820</name>
</gene>
<evidence type="ECO:0000313" key="2">
    <source>
        <dbReference type="EMBL" id="MCM8558118.1"/>
    </source>
</evidence>
<keyword evidence="1" id="KW-0812">Transmembrane</keyword>
<comment type="caution">
    <text evidence="2">The sequence shown here is derived from an EMBL/GenBank/DDBJ whole genome shotgun (WGS) entry which is preliminary data.</text>
</comment>
<protein>
    <submittedName>
        <fullName evidence="2">Uncharacterized protein</fullName>
    </submittedName>
</protein>
<dbReference type="Proteomes" id="UP001155128">
    <property type="component" value="Unassembled WGS sequence"/>
</dbReference>
<evidence type="ECO:0000313" key="3">
    <source>
        <dbReference type="Proteomes" id="UP001155128"/>
    </source>
</evidence>
<feature type="transmembrane region" description="Helical" evidence="1">
    <location>
        <begin position="29"/>
        <end position="53"/>
    </location>
</feature>
<dbReference type="EMBL" id="JAMSHT010000001">
    <property type="protein sequence ID" value="MCM8558118.1"/>
    <property type="molecule type" value="Genomic_DNA"/>
</dbReference>
<evidence type="ECO:0000256" key="1">
    <source>
        <dbReference type="SAM" id="Phobius"/>
    </source>
</evidence>
<organism evidence="2 3">
    <name type="scientific">Sphingomicrobium sediminis</name>
    <dbReference type="NCBI Taxonomy" id="2950949"/>
    <lineage>
        <taxon>Bacteria</taxon>
        <taxon>Pseudomonadati</taxon>
        <taxon>Pseudomonadota</taxon>
        <taxon>Alphaproteobacteria</taxon>
        <taxon>Sphingomonadales</taxon>
        <taxon>Sphingomonadaceae</taxon>
        <taxon>Sphingomicrobium</taxon>
    </lineage>
</organism>
<proteinExistence type="predicted"/>
<dbReference type="AlphaFoldDB" id="A0A9X2EHG7"/>
<keyword evidence="1" id="KW-1133">Transmembrane helix</keyword>